<keyword evidence="1" id="KW-1133">Transmembrane helix</keyword>
<name>A0A4Z2EG37_9TELE</name>
<gene>
    <name evidence="2" type="ORF">EYF80_062243</name>
</gene>
<proteinExistence type="predicted"/>
<dbReference type="Proteomes" id="UP000314294">
    <property type="component" value="Unassembled WGS sequence"/>
</dbReference>
<keyword evidence="1" id="KW-0812">Transmembrane</keyword>
<dbReference type="EMBL" id="SRLO01008007">
    <property type="protein sequence ID" value="TNN27611.1"/>
    <property type="molecule type" value="Genomic_DNA"/>
</dbReference>
<accession>A0A4Z2EG37</accession>
<reference evidence="2 3" key="1">
    <citation type="submission" date="2019-03" db="EMBL/GenBank/DDBJ databases">
        <title>First draft genome of Liparis tanakae, snailfish: a comprehensive survey of snailfish specific genes.</title>
        <authorList>
            <person name="Kim W."/>
            <person name="Song I."/>
            <person name="Jeong J.-H."/>
            <person name="Kim D."/>
            <person name="Kim S."/>
            <person name="Ryu S."/>
            <person name="Song J.Y."/>
            <person name="Lee S.K."/>
        </authorList>
    </citation>
    <scope>NUCLEOTIDE SEQUENCE [LARGE SCALE GENOMIC DNA]</scope>
    <source>
        <tissue evidence="2">Muscle</tissue>
    </source>
</reference>
<feature type="transmembrane region" description="Helical" evidence="1">
    <location>
        <begin position="16"/>
        <end position="34"/>
    </location>
</feature>
<keyword evidence="1" id="KW-0472">Membrane</keyword>
<evidence type="ECO:0000313" key="2">
    <source>
        <dbReference type="EMBL" id="TNN27611.1"/>
    </source>
</evidence>
<dbReference type="AlphaFoldDB" id="A0A4Z2EG37"/>
<sequence>MTDSRSELVAEYPESHRSFLCTVILFLFASSRLARRQKKCILLIYPRTFFFHGPDPDSSGPAEPLTSCLKSGPGATGSCVGLSELIGAAASFPGNSGAVRLPRAPEDERGRPLMLISPFTPRHRATAKASQVGIPI</sequence>
<organism evidence="2 3">
    <name type="scientific">Liparis tanakae</name>
    <name type="common">Tanaka's snailfish</name>
    <dbReference type="NCBI Taxonomy" id="230148"/>
    <lineage>
        <taxon>Eukaryota</taxon>
        <taxon>Metazoa</taxon>
        <taxon>Chordata</taxon>
        <taxon>Craniata</taxon>
        <taxon>Vertebrata</taxon>
        <taxon>Euteleostomi</taxon>
        <taxon>Actinopterygii</taxon>
        <taxon>Neopterygii</taxon>
        <taxon>Teleostei</taxon>
        <taxon>Neoteleostei</taxon>
        <taxon>Acanthomorphata</taxon>
        <taxon>Eupercaria</taxon>
        <taxon>Perciformes</taxon>
        <taxon>Cottioidei</taxon>
        <taxon>Cottales</taxon>
        <taxon>Liparidae</taxon>
        <taxon>Liparis</taxon>
    </lineage>
</organism>
<evidence type="ECO:0000313" key="3">
    <source>
        <dbReference type="Proteomes" id="UP000314294"/>
    </source>
</evidence>
<comment type="caution">
    <text evidence="2">The sequence shown here is derived from an EMBL/GenBank/DDBJ whole genome shotgun (WGS) entry which is preliminary data.</text>
</comment>
<protein>
    <submittedName>
        <fullName evidence="2">Uncharacterized protein</fullName>
    </submittedName>
</protein>
<evidence type="ECO:0000256" key="1">
    <source>
        <dbReference type="SAM" id="Phobius"/>
    </source>
</evidence>
<keyword evidence="3" id="KW-1185">Reference proteome</keyword>